<dbReference type="ExpressionAtlas" id="F6HAC8">
    <property type="expression patterns" value="baseline and differential"/>
</dbReference>
<dbReference type="GO" id="GO:0016887">
    <property type="term" value="F:ATP hydrolysis activity"/>
    <property type="evidence" value="ECO:0007669"/>
    <property type="project" value="InterPro"/>
</dbReference>
<comment type="subunit">
    <text evidence="3">Heterotetramer of subunits RFC2, RFC3, RFC4 and RFC5 that can form a complex with RFC1.</text>
</comment>
<dbReference type="Gene3D" id="1.20.272.10">
    <property type="match status" value="1"/>
</dbReference>
<evidence type="ECO:0000256" key="6">
    <source>
        <dbReference type="ARBA" id="ARBA00022840"/>
    </source>
</evidence>
<proteinExistence type="inferred from homology"/>
<dbReference type="Gene3D" id="1.10.8.60">
    <property type="match status" value="1"/>
</dbReference>
<dbReference type="InterPro" id="IPR012178">
    <property type="entry name" value="RFC1"/>
</dbReference>
<evidence type="ECO:0000256" key="5">
    <source>
        <dbReference type="ARBA" id="ARBA00022741"/>
    </source>
</evidence>
<evidence type="ECO:0000256" key="1">
    <source>
        <dbReference type="ARBA" id="ARBA00004123"/>
    </source>
</evidence>
<feature type="region of interest" description="Disordered" evidence="9">
    <location>
        <begin position="777"/>
        <end position="864"/>
    </location>
</feature>
<feature type="compositionally biased region" description="Basic and acidic residues" evidence="9">
    <location>
        <begin position="143"/>
        <end position="157"/>
    </location>
</feature>
<evidence type="ECO:0000256" key="3">
    <source>
        <dbReference type="ARBA" id="ARBA00011480"/>
    </source>
</evidence>
<feature type="compositionally biased region" description="Basic and acidic residues" evidence="9">
    <location>
        <begin position="92"/>
        <end position="108"/>
    </location>
</feature>
<dbReference type="PANTHER" id="PTHR23389">
    <property type="entry name" value="CHROMOSOME TRANSMISSION FIDELITY FACTOR 18"/>
    <property type="match status" value="1"/>
</dbReference>
<organism evidence="11 12">
    <name type="scientific">Vitis vinifera</name>
    <name type="common">Grape</name>
    <dbReference type="NCBI Taxonomy" id="29760"/>
    <lineage>
        <taxon>Eukaryota</taxon>
        <taxon>Viridiplantae</taxon>
        <taxon>Streptophyta</taxon>
        <taxon>Embryophyta</taxon>
        <taxon>Tracheophyta</taxon>
        <taxon>Spermatophyta</taxon>
        <taxon>Magnoliopsida</taxon>
        <taxon>eudicotyledons</taxon>
        <taxon>Gunneridae</taxon>
        <taxon>Pentapetalae</taxon>
        <taxon>rosids</taxon>
        <taxon>Vitales</taxon>
        <taxon>Vitaceae</taxon>
        <taxon>Viteae</taxon>
        <taxon>Vitis</taxon>
    </lineage>
</organism>
<evidence type="ECO:0000256" key="9">
    <source>
        <dbReference type="SAM" id="MobiDB-lite"/>
    </source>
</evidence>
<feature type="compositionally biased region" description="Acidic residues" evidence="9">
    <location>
        <begin position="783"/>
        <end position="797"/>
    </location>
</feature>
<feature type="domain" description="AAA+ ATPase" evidence="10">
    <location>
        <begin position="309"/>
        <end position="447"/>
    </location>
</feature>
<dbReference type="STRING" id="29760.F6HAC8"/>
<dbReference type="SUPFAM" id="SSF52540">
    <property type="entry name" value="P-loop containing nucleoside triphosphate hydrolases"/>
    <property type="match status" value="1"/>
</dbReference>
<evidence type="ECO:0000259" key="10">
    <source>
        <dbReference type="SMART" id="SM00382"/>
    </source>
</evidence>
<keyword evidence="12" id="KW-1185">Reference proteome</keyword>
<dbReference type="FunFam" id="1.10.8.60:FF:000021">
    <property type="entry name" value="Replication factor C subunit 1"/>
    <property type="match status" value="1"/>
</dbReference>
<dbReference type="Gene3D" id="3.40.50.300">
    <property type="entry name" value="P-loop containing nucleotide triphosphate hydrolases"/>
    <property type="match status" value="1"/>
</dbReference>
<dbReference type="Pfam" id="PF08519">
    <property type="entry name" value="RFC1"/>
    <property type="match status" value="1"/>
</dbReference>
<dbReference type="InterPro" id="IPR036420">
    <property type="entry name" value="BRCT_dom_sf"/>
</dbReference>
<protein>
    <recommendedName>
        <fullName evidence="8">Replication factor C subunit 1</fullName>
    </recommendedName>
</protein>
<dbReference type="CDD" id="cd18140">
    <property type="entry name" value="HLD_clamp_RFC"/>
    <property type="match status" value="1"/>
</dbReference>
<keyword evidence="7 8" id="KW-0539">Nucleus</keyword>
<evidence type="ECO:0000313" key="12">
    <source>
        <dbReference type="Proteomes" id="UP000009183"/>
    </source>
</evidence>
<gene>
    <name evidence="11" type="ordered locus">VIT_06s0009g02520</name>
</gene>
<dbReference type="HOGENOM" id="CLU_003574_4_0_1"/>
<dbReference type="FunCoup" id="F6HAC8">
    <property type="interactions" value="3328"/>
</dbReference>
<keyword evidence="4 8" id="KW-0235">DNA replication</keyword>
<dbReference type="PaxDb" id="29760-VIT_06s0009g02520.t01"/>
<dbReference type="InterPro" id="IPR027417">
    <property type="entry name" value="P-loop_NTPase"/>
</dbReference>
<dbReference type="InterPro" id="IPR047854">
    <property type="entry name" value="RFC_lid"/>
</dbReference>
<dbReference type="InterPro" id="IPR003959">
    <property type="entry name" value="ATPase_AAA_core"/>
</dbReference>
<dbReference type="EMBL" id="FN595504">
    <property type="protein sequence ID" value="CCB49099.1"/>
    <property type="molecule type" value="Genomic_DNA"/>
</dbReference>
<evidence type="ECO:0000256" key="7">
    <source>
        <dbReference type="ARBA" id="ARBA00023242"/>
    </source>
</evidence>
<dbReference type="PIRSF" id="PIRSF036578">
    <property type="entry name" value="RFC1"/>
    <property type="match status" value="1"/>
</dbReference>
<dbReference type="PANTHER" id="PTHR23389:SF6">
    <property type="entry name" value="REPLICATION FACTOR C SUBUNIT 1"/>
    <property type="match status" value="1"/>
</dbReference>
<dbReference type="AlphaFoldDB" id="F6HAC8"/>
<dbReference type="InterPro" id="IPR013725">
    <property type="entry name" value="DNA_replication_fac_RFC1_C"/>
</dbReference>
<comment type="subcellular location">
    <subcellularLocation>
        <location evidence="1 8">Nucleus</location>
    </subcellularLocation>
</comment>
<dbReference type="InParanoid" id="F6HAC8"/>
<dbReference type="GO" id="GO:0006281">
    <property type="term" value="P:DNA repair"/>
    <property type="evidence" value="ECO:0007669"/>
    <property type="project" value="InterPro"/>
</dbReference>
<dbReference type="InterPro" id="IPR008921">
    <property type="entry name" value="DNA_pol3_clamp-load_cplx_C"/>
</dbReference>
<dbReference type="SUPFAM" id="SSF48019">
    <property type="entry name" value="post-AAA+ oligomerization domain-like"/>
    <property type="match status" value="1"/>
</dbReference>
<dbReference type="Proteomes" id="UP000009183">
    <property type="component" value="Chromosome 6"/>
</dbReference>
<reference evidence="12" key="1">
    <citation type="journal article" date="2007" name="Nature">
        <title>The grapevine genome sequence suggests ancestral hexaploidization in major angiosperm phyla.</title>
        <authorList>
            <consortium name="The French-Italian Public Consortium for Grapevine Genome Characterization."/>
            <person name="Jaillon O."/>
            <person name="Aury J.-M."/>
            <person name="Noel B."/>
            <person name="Policriti A."/>
            <person name="Clepet C."/>
            <person name="Casagrande A."/>
            <person name="Choisne N."/>
            <person name="Aubourg S."/>
            <person name="Vitulo N."/>
            <person name="Jubin C."/>
            <person name="Vezzi A."/>
            <person name="Legeai F."/>
            <person name="Hugueney P."/>
            <person name="Dasilva C."/>
            <person name="Horner D."/>
            <person name="Mica E."/>
            <person name="Jublot D."/>
            <person name="Poulain J."/>
            <person name="Bruyere C."/>
            <person name="Billault A."/>
            <person name="Segurens B."/>
            <person name="Gouyvenoux M."/>
            <person name="Ugarte E."/>
            <person name="Cattonaro F."/>
            <person name="Anthouard V."/>
            <person name="Vico V."/>
            <person name="Del Fabbro C."/>
            <person name="Alaux M."/>
            <person name="Di Gaspero G."/>
            <person name="Dumas V."/>
            <person name="Felice N."/>
            <person name="Paillard S."/>
            <person name="Juman I."/>
            <person name="Moroldo M."/>
            <person name="Scalabrin S."/>
            <person name="Canaguier A."/>
            <person name="Le Clainche I."/>
            <person name="Malacrida G."/>
            <person name="Durand E."/>
            <person name="Pesole G."/>
            <person name="Laucou V."/>
            <person name="Chatelet P."/>
            <person name="Merdinoglu D."/>
            <person name="Delledonne M."/>
            <person name="Pezzotti M."/>
            <person name="Lecharny A."/>
            <person name="Scarpelli C."/>
            <person name="Artiguenave F."/>
            <person name="Pe M.E."/>
            <person name="Valle G."/>
            <person name="Morgante M."/>
            <person name="Caboche M."/>
            <person name="Adam-Blondon A.-F."/>
            <person name="Weissenbach J."/>
            <person name="Quetier F."/>
            <person name="Wincker P."/>
        </authorList>
    </citation>
    <scope>NUCLEOTIDE SEQUENCE [LARGE SCALE GENOMIC DNA]</scope>
    <source>
        <strain evidence="12">cv. Pinot noir / PN40024</strain>
    </source>
</reference>
<evidence type="ECO:0000313" key="11">
    <source>
        <dbReference type="EMBL" id="CCB49099.1"/>
    </source>
</evidence>
<feature type="region of interest" description="Disordered" evidence="9">
    <location>
        <begin position="33"/>
        <end position="158"/>
    </location>
</feature>
<dbReference type="eggNOG" id="KOG1968">
    <property type="taxonomic scope" value="Eukaryota"/>
</dbReference>
<dbReference type="GO" id="GO:0003689">
    <property type="term" value="F:DNA clamp loader activity"/>
    <property type="evidence" value="ECO:0007669"/>
    <property type="project" value="UniProtKB-UniRule"/>
</dbReference>
<comment type="similarity">
    <text evidence="2 8">Belongs to the activator 1 large subunit family.</text>
</comment>
<feature type="compositionally biased region" description="Basic and acidic residues" evidence="9">
    <location>
        <begin position="49"/>
        <end position="61"/>
    </location>
</feature>
<dbReference type="FunFam" id="3.40.50.300:FF:000773">
    <property type="entry name" value="Replication factor C subunit 1"/>
    <property type="match status" value="1"/>
</dbReference>
<dbReference type="GO" id="GO:0003677">
    <property type="term" value="F:DNA binding"/>
    <property type="evidence" value="ECO:0000318"/>
    <property type="project" value="GO_Central"/>
</dbReference>
<keyword evidence="5 8" id="KW-0547">Nucleotide-binding</keyword>
<sequence length="864" mass="94528">MPLQQGAIAREWLCLEPRCALSAPFKTMFMVHGGQESSCRRKTSKYFQKPKDEKEMEELPAKRKTQKGTKESLNPPPSKKIRRVVDDDDDDFVLHKSDDEKVDKDTEPPIKSGGRGRGGRGALVTPAGGRGRGGGRGGFMNFGERKDPPHKGEKEVPEGASDCLAGLTFVISGTLDSTAFLTEDGLFDMICASNHAKAPARGEPKKSLDKVVLATPKKSPQKVEKKVDQVVNSSGKRTVLAATTPKHIYQTIGHASLTWTEKYKPKVPNDIIGNQSLVKQLHEWLAHWNEQFLHTGTKGKGKKQNDSGAKKAVLLSGTPGIGKTTSAKLVSQMLGFQAIEVNASDNRGKANAKIDKGIGGSNANSIKELVSNEALGAHMDRSKHPKTVLIMDEVDGMSAGDRGGVADLIASIKISKIPIICICNDRYSQKLKSLVNYCLLLSFRKPTKQQMAKRLLQVANAEGLQVNEIALEELAERVNGDMRMALNQLQYMSLSMSVIKYDDVRQRLLSSAKDEDISPFVAVDKLFGFNGGKLRMDERIDLSMSDPDLVPLLIQENYINYRPTLAGKDDNGVKRMSLLARAAESIGDGDIINVQIRRYRQWQLSQAGSFASCITPENAILIDLVAGWEKTQQWEKIRDSWRICMFIFLLLVNLILEGMGTLRIDYLTLILKRLTDPLRMLPKDDAVQKVVEFMDLYSISQEDFDTIVELSKFQGHPSPLEGIQPAVKSALTKAYNKGSSSRLVRAADLITLPGIKKAPKKRIAAILEPVDDELARENGDALAESEEENSSDTDDMDTANGDKKLPVDLQNLNSKGIKVELDLKGAGSSSAKKTPAGRGRGGGSASTEKKGGRGSGAAGAKRKR</sequence>
<dbReference type="GO" id="GO:0006260">
    <property type="term" value="P:DNA replication"/>
    <property type="evidence" value="ECO:0007669"/>
    <property type="project" value="UniProtKB-KW"/>
</dbReference>
<dbReference type="CDD" id="cd00009">
    <property type="entry name" value="AAA"/>
    <property type="match status" value="1"/>
</dbReference>
<dbReference type="GO" id="GO:0005524">
    <property type="term" value="F:ATP binding"/>
    <property type="evidence" value="ECO:0007669"/>
    <property type="project" value="UniProtKB-UniRule"/>
</dbReference>
<dbReference type="Gene3D" id="3.40.50.10190">
    <property type="entry name" value="BRCT domain"/>
    <property type="match status" value="1"/>
</dbReference>
<dbReference type="InterPro" id="IPR003593">
    <property type="entry name" value="AAA+_ATPase"/>
</dbReference>
<evidence type="ECO:0000256" key="8">
    <source>
        <dbReference type="PIRNR" id="PIRNR036578"/>
    </source>
</evidence>
<dbReference type="SMART" id="SM00382">
    <property type="entry name" value="AAA"/>
    <property type="match status" value="1"/>
</dbReference>
<dbReference type="GO" id="GO:0005634">
    <property type="term" value="C:nucleus"/>
    <property type="evidence" value="ECO:0000318"/>
    <property type="project" value="GO_Central"/>
</dbReference>
<dbReference type="Pfam" id="PF25361">
    <property type="entry name" value="AAA_lid_RFC1"/>
    <property type="match status" value="1"/>
</dbReference>
<dbReference type="GO" id="GO:0005663">
    <property type="term" value="C:DNA replication factor C complex"/>
    <property type="evidence" value="ECO:0007669"/>
    <property type="project" value="InterPro"/>
</dbReference>
<evidence type="ECO:0000256" key="4">
    <source>
        <dbReference type="ARBA" id="ARBA00022705"/>
    </source>
</evidence>
<keyword evidence="6 8" id="KW-0067">ATP-binding</keyword>
<accession>F6HAC8</accession>
<feature type="compositionally biased region" description="Gly residues" evidence="9">
    <location>
        <begin position="128"/>
        <end position="140"/>
    </location>
</feature>
<name>F6HAC8_VITVI</name>
<evidence type="ECO:0000256" key="2">
    <source>
        <dbReference type="ARBA" id="ARBA00006116"/>
    </source>
</evidence>
<dbReference type="Pfam" id="PF00004">
    <property type="entry name" value="AAA"/>
    <property type="match status" value="1"/>
</dbReference>